<evidence type="ECO:0000256" key="1">
    <source>
        <dbReference type="ARBA" id="ARBA00035112"/>
    </source>
</evidence>
<dbReference type="Pfam" id="PF11807">
    <property type="entry name" value="UstYa"/>
    <property type="match status" value="1"/>
</dbReference>
<dbReference type="GO" id="GO:0043386">
    <property type="term" value="P:mycotoxin biosynthetic process"/>
    <property type="evidence" value="ECO:0007669"/>
    <property type="project" value="InterPro"/>
</dbReference>
<evidence type="ECO:0000313" key="2">
    <source>
        <dbReference type="EMBL" id="KAF2755294.1"/>
    </source>
</evidence>
<dbReference type="OrthoDB" id="3687641at2759"/>
<proteinExistence type="inferred from homology"/>
<sequence length="250" mass="28441">MKYFAVPQSDETSIAPSSQTEQRRGWRLDSFWWKCTSLLLLSINTILTVQILRSPRCSPIDSSLGHPTSFTGIHETSREVRNSWWTRYSAENDGQRPAVDEAWNALRADHGIVALPYEWSKNKGLPSSLILPSDRSKRVYILESYHMLHCLQLTRKSIYQMRGNEPLTYHFDHVEHCIDALRQHVMCNADDTLLYIPGNGTAGHGQTRQCKDWNYLSKWATKNTACFEDKTPTSGVFGSCDDGSDGLVLD</sequence>
<accession>A0A6A6VZX5</accession>
<name>A0A6A6VZX5_9PEZI</name>
<dbReference type="RefSeq" id="XP_033597745.1">
    <property type="nucleotide sequence ID" value="XM_033748371.1"/>
</dbReference>
<keyword evidence="3" id="KW-1185">Reference proteome</keyword>
<protein>
    <submittedName>
        <fullName evidence="2">Uncharacterized protein</fullName>
    </submittedName>
</protein>
<dbReference type="PANTHER" id="PTHR33365">
    <property type="entry name" value="YALI0B05434P"/>
    <property type="match status" value="1"/>
</dbReference>
<dbReference type="EMBL" id="ML996577">
    <property type="protein sequence ID" value="KAF2755294.1"/>
    <property type="molecule type" value="Genomic_DNA"/>
</dbReference>
<dbReference type="PANTHER" id="PTHR33365:SF6">
    <property type="entry name" value="OXIDASE USTYA"/>
    <property type="match status" value="1"/>
</dbReference>
<reference evidence="2" key="1">
    <citation type="journal article" date="2020" name="Stud. Mycol.">
        <title>101 Dothideomycetes genomes: a test case for predicting lifestyles and emergence of pathogens.</title>
        <authorList>
            <person name="Haridas S."/>
            <person name="Albert R."/>
            <person name="Binder M."/>
            <person name="Bloem J."/>
            <person name="Labutti K."/>
            <person name="Salamov A."/>
            <person name="Andreopoulos B."/>
            <person name="Baker S."/>
            <person name="Barry K."/>
            <person name="Bills G."/>
            <person name="Bluhm B."/>
            <person name="Cannon C."/>
            <person name="Castanera R."/>
            <person name="Culley D."/>
            <person name="Daum C."/>
            <person name="Ezra D."/>
            <person name="Gonzalez J."/>
            <person name="Henrissat B."/>
            <person name="Kuo A."/>
            <person name="Liang C."/>
            <person name="Lipzen A."/>
            <person name="Lutzoni F."/>
            <person name="Magnuson J."/>
            <person name="Mondo S."/>
            <person name="Nolan M."/>
            <person name="Ohm R."/>
            <person name="Pangilinan J."/>
            <person name="Park H.-J."/>
            <person name="Ramirez L."/>
            <person name="Alfaro M."/>
            <person name="Sun H."/>
            <person name="Tritt A."/>
            <person name="Yoshinaga Y."/>
            <person name="Zwiers L.-H."/>
            <person name="Turgeon B."/>
            <person name="Goodwin S."/>
            <person name="Spatafora J."/>
            <person name="Crous P."/>
            <person name="Grigoriev I."/>
        </authorList>
    </citation>
    <scope>NUCLEOTIDE SEQUENCE</scope>
    <source>
        <strain evidence="2">CBS 121739</strain>
    </source>
</reference>
<dbReference type="Proteomes" id="UP000799437">
    <property type="component" value="Unassembled WGS sequence"/>
</dbReference>
<organism evidence="2 3">
    <name type="scientific">Pseudovirgaria hyperparasitica</name>
    <dbReference type="NCBI Taxonomy" id="470096"/>
    <lineage>
        <taxon>Eukaryota</taxon>
        <taxon>Fungi</taxon>
        <taxon>Dikarya</taxon>
        <taxon>Ascomycota</taxon>
        <taxon>Pezizomycotina</taxon>
        <taxon>Dothideomycetes</taxon>
        <taxon>Dothideomycetes incertae sedis</taxon>
        <taxon>Acrospermales</taxon>
        <taxon>Acrospermaceae</taxon>
        <taxon>Pseudovirgaria</taxon>
    </lineage>
</organism>
<dbReference type="GeneID" id="54489425"/>
<comment type="similarity">
    <text evidence="1">Belongs to the ustYa family.</text>
</comment>
<dbReference type="InterPro" id="IPR021765">
    <property type="entry name" value="UstYa-like"/>
</dbReference>
<dbReference type="AlphaFoldDB" id="A0A6A6VZX5"/>
<gene>
    <name evidence="2" type="ORF">EJ05DRAFT_512826</name>
</gene>
<evidence type="ECO:0000313" key="3">
    <source>
        <dbReference type="Proteomes" id="UP000799437"/>
    </source>
</evidence>